<dbReference type="Gene3D" id="3.90.810.10">
    <property type="entry name" value="CRIB domain"/>
    <property type="match status" value="1"/>
</dbReference>
<dbReference type="InterPro" id="IPR039056">
    <property type="entry name" value="SPEC"/>
</dbReference>
<dbReference type="Ensembl" id="ENSPTXT00000008183.1">
    <property type="protein sequence ID" value="ENSPTXP00000007906.1"/>
    <property type="gene ID" value="ENSPTXG00000005745.1"/>
</dbReference>
<dbReference type="GeneTree" id="ENSGT00940000158245"/>
<keyword evidence="7" id="KW-0472">Membrane</keyword>
<comment type="subcellular location">
    <subcellularLocation>
        <location evidence="1">Cell membrane</location>
        <topology evidence="1">Lipid-anchor</topology>
    </subcellularLocation>
    <subcellularLocation>
        <location evidence="2">Cytoplasm</location>
        <location evidence="2">Cytoskeleton</location>
    </subcellularLocation>
</comment>
<evidence type="ECO:0000256" key="5">
    <source>
        <dbReference type="ARBA" id="ARBA00022490"/>
    </source>
</evidence>
<reference evidence="13" key="1">
    <citation type="submission" date="2025-08" db="UniProtKB">
        <authorList>
            <consortium name="Ensembl"/>
        </authorList>
    </citation>
    <scope>IDENTIFICATION</scope>
</reference>
<dbReference type="GO" id="GO:0005886">
    <property type="term" value="C:plasma membrane"/>
    <property type="evidence" value="ECO:0007669"/>
    <property type="project" value="UniProtKB-SubCell"/>
</dbReference>
<dbReference type="PROSITE" id="PS50108">
    <property type="entry name" value="CRIB"/>
    <property type="match status" value="1"/>
</dbReference>
<dbReference type="PANTHER" id="PTHR13502:SF7">
    <property type="entry name" value="CRIB DOMAIN-CONTAINING PROTEIN"/>
    <property type="match status" value="1"/>
</dbReference>
<evidence type="ECO:0000256" key="1">
    <source>
        <dbReference type="ARBA" id="ARBA00004193"/>
    </source>
</evidence>
<dbReference type="GO" id="GO:0005856">
    <property type="term" value="C:cytoskeleton"/>
    <property type="evidence" value="ECO:0007669"/>
    <property type="project" value="UniProtKB-SubCell"/>
</dbReference>
<feature type="region of interest" description="Disordered" evidence="11">
    <location>
        <begin position="56"/>
        <end position="75"/>
    </location>
</feature>
<evidence type="ECO:0000256" key="6">
    <source>
        <dbReference type="ARBA" id="ARBA00022960"/>
    </source>
</evidence>
<sequence length="75" mass="8489">MTEFLVCFNCCIGDQPQTKRLDRKMIGEPMNFVHITHFGTKEMTNNPPSVGHIQERMNSKGGYSNNSMNIRGPSN</sequence>
<feature type="compositionally biased region" description="Polar residues" evidence="11">
    <location>
        <begin position="61"/>
        <end position="75"/>
    </location>
</feature>
<evidence type="ECO:0000313" key="14">
    <source>
        <dbReference type="Proteomes" id="UP000472273"/>
    </source>
</evidence>
<evidence type="ECO:0000256" key="4">
    <source>
        <dbReference type="ARBA" id="ARBA00022475"/>
    </source>
</evidence>
<evidence type="ECO:0000256" key="8">
    <source>
        <dbReference type="ARBA" id="ARBA00023139"/>
    </source>
</evidence>
<feature type="domain" description="CRIB" evidence="12">
    <location>
        <begin position="26"/>
        <end position="39"/>
    </location>
</feature>
<evidence type="ECO:0000256" key="2">
    <source>
        <dbReference type="ARBA" id="ARBA00004245"/>
    </source>
</evidence>
<keyword evidence="8" id="KW-0564">Palmitate</keyword>
<organism evidence="13 14">
    <name type="scientific">Pseudonaja textilis</name>
    <name type="common">Eastern brown snake</name>
    <dbReference type="NCBI Taxonomy" id="8673"/>
    <lineage>
        <taxon>Eukaryota</taxon>
        <taxon>Metazoa</taxon>
        <taxon>Chordata</taxon>
        <taxon>Craniata</taxon>
        <taxon>Vertebrata</taxon>
        <taxon>Euteleostomi</taxon>
        <taxon>Lepidosauria</taxon>
        <taxon>Squamata</taxon>
        <taxon>Bifurcata</taxon>
        <taxon>Unidentata</taxon>
        <taxon>Episquamata</taxon>
        <taxon>Toxicofera</taxon>
        <taxon>Serpentes</taxon>
        <taxon>Colubroidea</taxon>
        <taxon>Elapidae</taxon>
        <taxon>Hydrophiinae</taxon>
        <taxon>Pseudonaja</taxon>
    </lineage>
</organism>
<evidence type="ECO:0000259" key="12">
    <source>
        <dbReference type="PROSITE" id="PS50108"/>
    </source>
</evidence>
<keyword evidence="4" id="KW-1003">Cell membrane</keyword>
<evidence type="ECO:0000256" key="7">
    <source>
        <dbReference type="ARBA" id="ARBA00023136"/>
    </source>
</evidence>
<comment type="similarity">
    <text evidence="3">Belongs to the CDC42SE/SPEC family.</text>
</comment>
<accession>A0A670Y814</accession>
<dbReference type="InterPro" id="IPR000095">
    <property type="entry name" value="CRIB_dom"/>
</dbReference>
<dbReference type="GO" id="GO:0031267">
    <property type="term" value="F:small GTPase binding"/>
    <property type="evidence" value="ECO:0007669"/>
    <property type="project" value="InterPro"/>
</dbReference>
<evidence type="ECO:0000256" key="11">
    <source>
        <dbReference type="SAM" id="MobiDB-lite"/>
    </source>
</evidence>
<dbReference type="OMA" id="FVHITHF"/>
<dbReference type="AlphaFoldDB" id="A0A670Y814"/>
<evidence type="ECO:0000256" key="9">
    <source>
        <dbReference type="ARBA" id="ARBA00023212"/>
    </source>
</evidence>
<evidence type="ECO:0000313" key="13">
    <source>
        <dbReference type="Ensembl" id="ENSPTXP00000007906.1"/>
    </source>
</evidence>
<dbReference type="Proteomes" id="UP000472273">
    <property type="component" value="Unplaced"/>
</dbReference>
<keyword evidence="14" id="KW-1185">Reference proteome</keyword>
<dbReference type="InterPro" id="IPR036936">
    <property type="entry name" value="CRIB_dom_sf"/>
</dbReference>
<evidence type="ECO:0000256" key="3">
    <source>
        <dbReference type="ARBA" id="ARBA00005720"/>
    </source>
</evidence>
<dbReference type="GO" id="GO:0035023">
    <property type="term" value="P:regulation of Rho protein signal transduction"/>
    <property type="evidence" value="ECO:0007669"/>
    <property type="project" value="InterPro"/>
</dbReference>
<keyword evidence="9" id="KW-0206">Cytoskeleton</keyword>
<evidence type="ECO:0000256" key="10">
    <source>
        <dbReference type="ARBA" id="ARBA00023288"/>
    </source>
</evidence>
<name>A0A670Y814_PSETE</name>
<protein>
    <recommendedName>
        <fullName evidence="12">CRIB domain-containing protein</fullName>
    </recommendedName>
</protein>
<keyword evidence="5" id="KW-0963">Cytoplasm</keyword>
<keyword evidence="6" id="KW-0133">Cell shape</keyword>
<dbReference type="PANTHER" id="PTHR13502">
    <property type="entry name" value="CDC42 SMALL EFFECTOR PROTEIN HOMOLOG"/>
    <property type="match status" value="1"/>
</dbReference>
<reference evidence="13" key="2">
    <citation type="submission" date="2025-09" db="UniProtKB">
        <authorList>
            <consortium name="Ensembl"/>
        </authorList>
    </citation>
    <scope>IDENTIFICATION</scope>
</reference>
<proteinExistence type="inferred from homology"/>
<keyword evidence="10" id="KW-0449">Lipoprotein</keyword>
<dbReference type="GO" id="GO:0008360">
    <property type="term" value="P:regulation of cell shape"/>
    <property type="evidence" value="ECO:0007669"/>
    <property type="project" value="UniProtKB-KW"/>
</dbReference>